<gene>
    <name evidence="3" type="ORF">CCAND93_350013</name>
</gene>
<dbReference type="AlphaFoldDB" id="A0A0B7ISM3"/>
<feature type="domain" description="Conjugative transposon TraM C-terminal" evidence="2">
    <location>
        <begin position="210"/>
        <end position="359"/>
    </location>
</feature>
<keyword evidence="1" id="KW-0812">Transmembrane</keyword>
<keyword evidence="1" id="KW-0472">Membrane</keyword>
<evidence type="ECO:0000256" key="1">
    <source>
        <dbReference type="SAM" id="Phobius"/>
    </source>
</evidence>
<dbReference type="EMBL" id="CDOL01000223">
    <property type="protein sequence ID" value="CEN53032.1"/>
    <property type="molecule type" value="Genomic_DNA"/>
</dbReference>
<keyword evidence="1" id="KW-1133">Transmembrane helix</keyword>
<evidence type="ECO:0000313" key="3">
    <source>
        <dbReference type="EMBL" id="CEN53032.1"/>
    </source>
</evidence>
<dbReference type="InterPro" id="IPR055407">
    <property type="entry name" value="TraM_C"/>
</dbReference>
<name>A0A0B7ISM3_9FLAO</name>
<feature type="transmembrane region" description="Helical" evidence="1">
    <location>
        <begin position="12"/>
        <end position="29"/>
    </location>
</feature>
<evidence type="ECO:0000313" key="4">
    <source>
        <dbReference type="Proteomes" id="UP000038200"/>
    </source>
</evidence>
<dbReference type="Pfam" id="PF12508">
    <property type="entry name" value="Transposon_TraM"/>
    <property type="match status" value="1"/>
</dbReference>
<reference evidence="3 4" key="1">
    <citation type="submission" date="2015-01" db="EMBL/GenBank/DDBJ databases">
        <authorList>
            <person name="Xiang T."/>
            <person name="Song Y."/>
            <person name="Huang L."/>
            <person name="Wang B."/>
            <person name="Wu P."/>
        </authorList>
    </citation>
    <scope>NUCLEOTIDE SEQUENCE [LARGE SCALE GENOMIC DNA]</scope>
    <source>
        <strain evidence="3 4">CcD93</strain>
    </source>
</reference>
<sequence length="366" mass="41697">MKKKIDFKKPKYIIPLLILPFIIGIGYVVKDMFKEKVDTLESTEEINMNIPEANLEKRDIKSKLDALENAYKKSSDYSSIQEITPDEKVNEAEDLGSLYTTEEMLTIDSLNNASRIAQEQLQKQYDEHIKDQEEPKGKEEAPKNRIDEEMELFRRQMAYIDSLQNPKPKQTPKIVQNQKNDDVLEVKRATNPQVNHFNTIRKNTNNSTSISVILDENIKAVQGSRLRFRLMDDIVIGENVISKGSYIYGEVSGFKDQRVLVKISSVAVNNRPLKVDLSIYDNDGQEGFFVPASAFRDFTKDVGGQTSNQSIQIDQQGGGVEQFAYGALQDAYKSAQQAIGKRIKQNKALLKYNTQVFLVNNKEKNK</sequence>
<dbReference type="OrthoDB" id="1453786at2"/>
<evidence type="ECO:0000259" key="2">
    <source>
        <dbReference type="Pfam" id="PF12508"/>
    </source>
</evidence>
<protein>
    <submittedName>
        <fullName evidence="3">Plasmid transfer protein</fullName>
    </submittedName>
</protein>
<dbReference type="InterPro" id="IPR022187">
    <property type="entry name" value="Conjug_transposon_TraM"/>
</dbReference>
<dbReference type="RefSeq" id="WP_042007745.1">
    <property type="nucleotide sequence ID" value="NZ_CDOL01000223.1"/>
</dbReference>
<organism evidence="3 4">
    <name type="scientific">Capnocytophaga canis</name>
    <dbReference type="NCBI Taxonomy" id="1848903"/>
    <lineage>
        <taxon>Bacteria</taxon>
        <taxon>Pseudomonadati</taxon>
        <taxon>Bacteroidota</taxon>
        <taxon>Flavobacteriia</taxon>
        <taxon>Flavobacteriales</taxon>
        <taxon>Flavobacteriaceae</taxon>
        <taxon>Capnocytophaga</taxon>
    </lineage>
</organism>
<proteinExistence type="predicted"/>
<accession>A0A0B7ISM3</accession>
<dbReference type="Proteomes" id="UP000038200">
    <property type="component" value="Unassembled WGS sequence"/>
</dbReference>
<dbReference type="NCBIfam" id="TIGR03779">
    <property type="entry name" value="Bac_Flav_CT_M"/>
    <property type="match status" value="1"/>
</dbReference>